<organism evidence="1 2">
    <name type="scientific">Homoserinimonas hongtaonis</name>
    <dbReference type="NCBI Taxonomy" id="2079791"/>
    <lineage>
        <taxon>Bacteria</taxon>
        <taxon>Bacillati</taxon>
        <taxon>Actinomycetota</taxon>
        <taxon>Actinomycetes</taxon>
        <taxon>Micrococcales</taxon>
        <taxon>Microbacteriaceae</taxon>
        <taxon>Homoserinimonas</taxon>
    </lineage>
</organism>
<keyword evidence="2" id="KW-1185">Reference proteome</keyword>
<dbReference type="RefSeq" id="WP_108997471.1">
    <property type="nucleotide sequence ID" value="NZ_QEEX01000001.1"/>
</dbReference>
<protein>
    <submittedName>
        <fullName evidence="1">Uncharacterized protein</fullName>
    </submittedName>
</protein>
<comment type="caution">
    <text evidence="1">The sequence shown here is derived from an EMBL/GenBank/DDBJ whole genome shotgun (WGS) entry which is preliminary data.</text>
</comment>
<reference evidence="2" key="1">
    <citation type="submission" date="2018-04" db="EMBL/GenBank/DDBJ databases">
        <authorList>
            <person name="Liu S."/>
            <person name="Wang Z."/>
            <person name="Li J."/>
        </authorList>
    </citation>
    <scope>NUCLEOTIDE SEQUENCE [LARGE SCALE GENOMIC DNA]</scope>
    <source>
        <strain evidence="2">S1194</strain>
    </source>
</reference>
<sequence>MNDTQLPRGRYGPNHPEVIAFIDGLPLVTPTRWAERAGGWTAEALARREIVADHASFMAIKWGFITPFDAAGEKAWEIAYAAVAPFAAISFDADYALGYTRTAASEASLAAQALVIRAFLTREDFLEIFHPMPRAGFDPDNLIETRPN</sequence>
<name>A0A2U1T115_9MICO</name>
<gene>
    <name evidence="1" type="ORF">DF220_06675</name>
</gene>
<dbReference type="Proteomes" id="UP000244978">
    <property type="component" value="Unassembled WGS sequence"/>
</dbReference>
<evidence type="ECO:0000313" key="1">
    <source>
        <dbReference type="EMBL" id="PWB97546.1"/>
    </source>
</evidence>
<evidence type="ECO:0000313" key="2">
    <source>
        <dbReference type="Proteomes" id="UP000244978"/>
    </source>
</evidence>
<proteinExistence type="predicted"/>
<dbReference type="AlphaFoldDB" id="A0A2U1T115"/>
<dbReference type="EMBL" id="QEEX01000001">
    <property type="protein sequence ID" value="PWB97546.1"/>
    <property type="molecule type" value="Genomic_DNA"/>
</dbReference>
<accession>A0A2U1T115</accession>